<protein>
    <submittedName>
        <fullName evidence="1">Uncharacterized protein</fullName>
    </submittedName>
</protein>
<dbReference type="PROSITE" id="PS52034">
    <property type="entry name" value="PEPTIDASE_M32"/>
    <property type="match status" value="1"/>
</dbReference>
<gene>
    <name evidence="1" type="ORF">REISMN_06105</name>
</gene>
<proteinExistence type="predicted"/>
<organism evidence="1 2">
    <name type="scientific">Rickettsia tamurae subsp. buchneri</name>
    <dbReference type="NCBI Taxonomy" id="1462938"/>
    <lineage>
        <taxon>Bacteria</taxon>
        <taxon>Pseudomonadati</taxon>
        <taxon>Pseudomonadota</taxon>
        <taxon>Alphaproteobacteria</taxon>
        <taxon>Rickettsiales</taxon>
        <taxon>Rickettsiaceae</taxon>
        <taxon>Rickettsieae</taxon>
        <taxon>Rickettsia</taxon>
        <taxon>spotted fever group</taxon>
    </lineage>
</organism>
<dbReference type="EMBL" id="JFKF01000125">
    <property type="protein sequence ID" value="KDO02608.1"/>
    <property type="molecule type" value="Genomic_DNA"/>
</dbReference>
<evidence type="ECO:0000313" key="1">
    <source>
        <dbReference type="EMBL" id="KDO02608.1"/>
    </source>
</evidence>
<name>A0A8E0WL30_9RICK</name>
<dbReference type="Gene3D" id="1.10.1370.30">
    <property type="match status" value="1"/>
</dbReference>
<keyword evidence="2" id="KW-1185">Reference proteome</keyword>
<dbReference type="InterPro" id="IPR001333">
    <property type="entry name" value="Peptidase_M32_Taq"/>
</dbReference>
<evidence type="ECO:0000313" key="2">
    <source>
        <dbReference type="Proteomes" id="UP000027161"/>
    </source>
</evidence>
<sequence length="43" mass="4874">MGIIHEIGHALYEQNLPEMYKGQSVELAKGLRKPIFIYGNASR</sequence>
<accession>A0A8E0WL30</accession>
<reference evidence="1 2" key="1">
    <citation type="submission" date="2014-02" db="EMBL/GenBank/DDBJ databases">
        <title>Draft genome sequence of Rickettsia buchneri sp. nov. ISO7T.</title>
        <authorList>
            <person name="Felsheim R.F."/>
            <person name="Kurtti T.J."/>
            <person name="Munderloh U.G."/>
        </authorList>
    </citation>
    <scope>NUCLEOTIDE SEQUENCE [LARGE SCALE GENOMIC DNA]</scope>
    <source>
        <strain evidence="1 2">ISO7</strain>
    </source>
</reference>
<dbReference type="AlphaFoldDB" id="A0A8E0WL30"/>
<dbReference type="Proteomes" id="UP000027161">
    <property type="component" value="Unassembled WGS sequence"/>
</dbReference>
<comment type="caution">
    <text evidence="1">The sequence shown here is derived from an EMBL/GenBank/DDBJ whole genome shotgun (WGS) entry which is preliminary data.</text>
</comment>
<dbReference type="RefSeq" id="WP_410528064.1">
    <property type="nucleotide sequence ID" value="NZ_CP113531.1"/>
</dbReference>
<dbReference type="GO" id="GO:0006508">
    <property type="term" value="P:proteolysis"/>
    <property type="evidence" value="ECO:0007669"/>
    <property type="project" value="InterPro"/>
</dbReference>
<dbReference type="GO" id="GO:0004181">
    <property type="term" value="F:metallocarboxypeptidase activity"/>
    <property type="evidence" value="ECO:0007669"/>
    <property type="project" value="InterPro"/>
</dbReference>